<gene>
    <name evidence="1" type="ORF">SAMN02745129_3457</name>
</gene>
<keyword evidence="2" id="KW-1185">Reference proteome</keyword>
<evidence type="ECO:0000313" key="2">
    <source>
        <dbReference type="Proteomes" id="UP000184268"/>
    </source>
</evidence>
<dbReference type="STRING" id="299255.SAMN02745129_3457"/>
<sequence length="70" mass="7126">MLQTVHNAVHTVVPRAICPICPNSSKDAMPDQAKAIIKAASPIKTAAAFAGAAASSAANLYLGKRLLAVV</sequence>
<protein>
    <submittedName>
        <fullName evidence="1">Uncharacterized protein</fullName>
    </submittedName>
</protein>
<name>A0A1M5XEB2_9GAMM</name>
<dbReference type="RefSeq" id="WP_067661686.1">
    <property type="nucleotide sequence ID" value="NZ_FQXG01000005.1"/>
</dbReference>
<dbReference type="EMBL" id="FQXG01000005">
    <property type="protein sequence ID" value="SHH97888.1"/>
    <property type="molecule type" value="Genomic_DNA"/>
</dbReference>
<proteinExistence type="predicted"/>
<dbReference type="AlphaFoldDB" id="A0A1M5XEB2"/>
<reference evidence="1 2" key="1">
    <citation type="submission" date="2016-11" db="EMBL/GenBank/DDBJ databases">
        <authorList>
            <person name="Jaros S."/>
            <person name="Januszkiewicz K."/>
            <person name="Wedrychowicz H."/>
        </authorList>
    </citation>
    <scope>NUCLEOTIDE SEQUENCE [LARGE SCALE GENOMIC DNA]</scope>
    <source>
        <strain evidence="1 2">DSM 16917</strain>
    </source>
</reference>
<accession>A0A1M5XEB2</accession>
<dbReference type="Proteomes" id="UP000184268">
    <property type="component" value="Unassembled WGS sequence"/>
</dbReference>
<organism evidence="1 2">
    <name type="scientific">Ferrimonas marina</name>
    <dbReference type="NCBI Taxonomy" id="299255"/>
    <lineage>
        <taxon>Bacteria</taxon>
        <taxon>Pseudomonadati</taxon>
        <taxon>Pseudomonadota</taxon>
        <taxon>Gammaproteobacteria</taxon>
        <taxon>Alteromonadales</taxon>
        <taxon>Ferrimonadaceae</taxon>
        <taxon>Ferrimonas</taxon>
    </lineage>
</organism>
<evidence type="ECO:0000313" key="1">
    <source>
        <dbReference type="EMBL" id="SHH97888.1"/>
    </source>
</evidence>